<proteinExistence type="predicted"/>
<protein>
    <submittedName>
        <fullName evidence="1">Uncharacterized protein</fullName>
    </submittedName>
</protein>
<accession>A0ABP8TZQ0</accession>
<gene>
    <name evidence="1" type="ORF">GCM10023195_81200</name>
</gene>
<name>A0ABP8TZQ0_9ACTN</name>
<reference evidence="2" key="1">
    <citation type="journal article" date="2019" name="Int. J. Syst. Evol. Microbiol.">
        <title>The Global Catalogue of Microorganisms (GCM) 10K type strain sequencing project: providing services to taxonomists for standard genome sequencing and annotation.</title>
        <authorList>
            <consortium name="The Broad Institute Genomics Platform"/>
            <consortium name="The Broad Institute Genome Sequencing Center for Infectious Disease"/>
            <person name="Wu L."/>
            <person name="Ma J."/>
        </authorList>
    </citation>
    <scope>NUCLEOTIDE SEQUENCE [LARGE SCALE GENOMIC DNA]</scope>
    <source>
        <strain evidence="2">JCM 17938</strain>
    </source>
</reference>
<organism evidence="1 2">
    <name type="scientific">Actinoallomurus liliacearum</name>
    <dbReference type="NCBI Taxonomy" id="1080073"/>
    <lineage>
        <taxon>Bacteria</taxon>
        <taxon>Bacillati</taxon>
        <taxon>Actinomycetota</taxon>
        <taxon>Actinomycetes</taxon>
        <taxon>Streptosporangiales</taxon>
        <taxon>Thermomonosporaceae</taxon>
        <taxon>Actinoallomurus</taxon>
    </lineage>
</organism>
<dbReference type="Proteomes" id="UP001500212">
    <property type="component" value="Unassembled WGS sequence"/>
</dbReference>
<sequence length="50" mass="5459">MVQVHLGPPEAGAPGSYRPGVFFDERDRVLMVVPSDTDYRDIPAAISNTN</sequence>
<evidence type="ECO:0000313" key="2">
    <source>
        <dbReference type="Proteomes" id="UP001500212"/>
    </source>
</evidence>
<evidence type="ECO:0000313" key="1">
    <source>
        <dbReference type="EMBL" id="GAA4618114.1"/>
    </source>
</evidence>
<dbReference type="EMBL" id="BAABHJ010000040">
    <property type="protein sequence ID" value="GAA4618114.1"/>
    <property type="molecule type" value="Genomic_DNA"/>
</dbReference>
<comment type="caution">
    <text evidence="1">The sequence shown here is derived from an EMBL/GenBank/DDBJ whole genome shotgun (WGS) entry which is preliminary data.</text>
</comment>
<keyword evidence="2" id="KW-1185">Reference proteome</keyword>